<gene>
    <name evidence="1" type="ORF">Poly51_43050</name>
</gene>
<protein>
    <recommendedName>
        <fullName evidence="3">Prenyltransferase and squalene oxidase repeat protein</fullName>
    </recommendedName>
</protein>
<keyword evidence="2" id="KW-1185">Reference proteome</keyword>
<accession>A0A5C6EPI5</accession>
<sequence length="620" mass="69086">MMLGVVNRFTEERSSARWTSVHRLIFVPIFRSSIVNANLCQRESASGKIANFFHENKMISMSATAKTEKRIANRSWQQVLAATLCVSLCLGLASDAIAYTPEDPVVQQMINKGVKFLEGLDTKGMSHAGSPMLMGYTHHKCRHDPDAAIVKQGIAAAKRYVGKAQESGRLDHTGMYDLAVCVLLFAEVDPVGYRDELVLAQKLLLDSQMPGGGFGYPGDKMGDVSQVQYVSLAMWTLDRNGIPLNYEKVVSCLQWILRVQDTQGAWPYHGVDPGPGKPNIAQTNRVGISMGLAGGSSTLILGDALRLWGDTTSDENDPGIAGLPKAIKLFVEDSNQNRRKTAKISKEPIFSSIGYLESWRAKNPYKRSGLDWYYYILYTLERYESFVEIARGLPKDSSPDWYNRYVDELKGFQDADGGWKDRSHTQAPESTCFALLFLIRSTQKTIFSLSAGSLEGGYGLPKDTTNIRVDGTQIKGKAIATQVTDLLKILESDGAGDTEGKSLPDDLELDPTPAGRRAQIDRLERLLRGSRSWQARRVAAKLLGKSDELRVAPSLIFALSDNDKPTRRFARDGLRFISRKFEGFGMPDDPSEAEIDKAQREWRDWYRSTDPTYVFLDYDL</sequence>
<dbReference type="Proteomes" id="UP000318288">
    <property type="component" value="Unassembled WGS sequence"/>
</dbReference>
<proteinExistence type="predicted"/>
<comment type="caution">
    <text evidence="1">The sequence shown here is derived from an EMBL/GenBank/DDBJ whole genome shotgun (WGS) entry which is preliminary data.</text>
</comment>
<reference evidence="1 2" key="1">
    <citation type="submission" date="2019-02" db="EMBL/GenBank/DDBJ databases">
        <title>Deep-cultivation of Planctomycetes and their phenomic and genomic characterization uncovers novel biology.</title>
        <authorList>
            <person name="Wiegand S."/>
            <person name="Jogler M."/>
            <person name="Boedeker C."/>
            <person name="Pinto D."/>
            <person name="Vollmers J."/>
            <person name="Rivas-Marin E."/>
            <person name="Kohn T."/>
            <person name="Peeters S.H."/>
            <person name="Heuer A."/>
            <person name="Rast P."/>
            <person name="Oberbeckmann S."/>
            <person name="Bunk B."/>
            <person name="Jeske O."/>
            <person name="Meyerdierks A."/>
            <person name="Storesund J.E."/>
            <person name="Kallscheuer N."/>
            <person name="Luecker S."/>
            <person name="Lage O.M."/>
            <person name="Pohl T."/>
            <person name="Merkel B.J."/>
            <person name="Hornburger P."/>
            <person name="Mueller R.-W."/>
            <person name="Bruemmer F."/>
            <person name="Labrenz M."/>
            <person name="Spormann A.M."/>
            <person name="Op Den Camp H."/>
            <person name="Overmann J."/>
            <person name="Amann R."/>
            <person name="Jetten M.S.M."/>
            <person name="Mascher T."/>
            <person name="Medema M.H."/>
            <person name="Devos D.P."/>
            <person name="Kaster A.-K."/>
            <person name="Ovreas L."/>
            <person name="Rohde M."/>
            <person name="Galperin M.Y."/>
            <person name="Jogler C."/>
        </authorList>
    </citation>
    <scope>NUCLEOTIDE SEQUENCE [LARGE SCALE GENOMIC DNA]</scope>
    <source>
        <strain evidence="1 2">Poly51</strain>
    </source>
</reference>
<dbReference type="SUPFAM" id="SSF48239">
    <property type="entry name" value="Terpenoid cyclases/Protein prenyltransferases"/>
    <property type="match status" value="1"/>
</dbReference>
<evidence type="ECO:0000313" key="1">
    <source>
        <dbReference type="EMBL" id="TWU51012.1"/>
    </source>
</evidence>
<dbReference type="CDD" id="cd00688">
    <property type="entry name" value="ISOPREN_C2_like"/>
    <property type="match status" value="1"/>
</dbReference>
<dbReference type="InterPro" id="IPR011989">
    <property type="entry name" value="ARM-like"/>
</dbReference>
<dbReference type="Gene3D" id="1.25.10.10">
    <property type="entry name" value="Leucine-rich Repeat Variant"/>
    <property type="match status" value="1"/>
</dbReference>
<dbReference type="InterPro" id="IPR008930">
    <property type="entry name" value="Terpenoid_cyclase/PrenylTrfase"/>
</dbReference>
<dbReference type="EMBL" id="SJPW01000005">
    <property type="protein sequence ID" value="TWU51012.1"/>
    <property type="molecule type" value="Genomic_DNA"/>
</dbReference>
<evidence type="ECO:0000313" key="2">
    <source>
        <dbReference type="Proteomes" id="UP000318288"/>
    </source>
</evidence>
<dbReference type="Gene3D" id="1.50.10.20">
    <property type="match status" value="1"/>
</dbReference>
<evidence type="ECO:0008006" key="3">
    <source>
        <dbReference type="Google" id="ProtNLM"/>
    </source>
</evidence>
<dbReference type="AlphaFoldDB" id="A0A5C6EPI5"/>
<organism evidence="1 2">
    <name type="scientific">Rubripirellula tenax</name>
    <dbReference type="NCBI Taxonomy" id="2528015"/>
    <lineage>
        <taxon>Bacteria</taxon>
        <taxon>Pseudomonadati</taxon>
        <taxon>Planctomycetota</taxon>
        <taxon>Planctomycetia</taxon>
        <taxon>Pirellulales</taxon>
        <taxon>Pirellulaceae</taxon>
        <taxon>Rubripirellula</taxon>
    </lineage>
</organism>
<name>A0A5C6EPI5_9BACT</name>